<protein>
    <recommendedName>
        <fullName evidence="7 18">Phosphatidate cytidylyltransferase</fullName>
        <ecNumber evidence="6 18">2.7.7.41</ecNumber>
    </recommendedName>
</protein>
<keyword evidence="12 18" id="KW-0548">Nucleotidyltransferase</keyword>
<dbReference type="Proteomes" id="UP000236745">
    <property type="component" value="Unassembled WGS sequence"/>
</dbReference>
<evidence type="ECO:0000256" key="5">
    <source>
        <dbReference type="ARBA" id="ARBA00010185"/>
    </source>
</evidence>
<dbReference type="InterPro" id="IPR000374">
    <property type="entry name" value="PC_trans"/>
</dbReference>
<keyword evidence="8" id="KW-1003">Cell membrane</keyword>
<evidence type="ECO:0000256" key="10">
    <source>
        <dbReference type="ARBA" id="ARBA00022679"/>
    </source>
</evidence>
<accession>A0A1H6BJV7</accession>
<feature type="transmembrane region" description="Helical" evidence="19">
    <location>
        <begin position="51"/>
        <end position="69"/>
    </location>
</feature>
<dbReference type="PANTHER" id="PTHR46382:SF1">
    <property type="entry name" value="PHOSPHATIDATE CYTIDYLYLTRANSFERASE"/>
    <property type="match status" value="1"/>
</dbReference>
<evidence type="ECO:0000256" key="19">
    <source>
        <dbReference type="SAM" id="Phobius"/>
    </source>
</evidence>
<evidence type="ECO:0000256" key="6">
    <source>
        <dbReference type="ARBA" id="ARBA00012487"/>
    </source>
</evidence>
<dbReference type="GO" id="GO:0004605">
    <property type="term" value="F:phosphatidate cytidylyltransferase activity"/>
    <property type="evidence" value="ECO:0007669"/>
    <property type="project" value="UniProtKB-EC"/>
</dbReference>
<evidence type="ECO:0000256" key="3">
    <source>
        <dbReference type="ARBA" id="ARBA00005119"/>
    </source>
</evidence>
<evidence type="ECO:0000256" key="8">
    <source>
        <dbReference type="ARBA" id="ARBA00022475"/>
    </source>
</evidence>
<keyword evidence="9" id="KW-0444">Lipid biosynthesis</keyword>
<feature type="transmembrane region" description="Helical" evidence="19">
    <location>
        <begin position="199"/>
        <end position="220"/>
    </location>
</feature>
<evidence type="ECO:0000256" key="2">
    <source>
        <dbReference type="ARBA" id="ARBA00004651"/>
    </source>
</evidence>
<comment type="pathway">
    <text evidence="4">Lipid metabolism.</text>
</comment>
<evidence type="ECO:0000256" key="1">
    <source>
        <dbReference type="ARBA" id="ARBA00001698"/>
    </source>
</evidence>
<keyword evidence="16" id="KW-0594">Phospholipid biosynthesis</keyword>
<comment type="catalytic activity">
    <reaction evidence="1 18">
        <text>a 1,2-diacyl-sn-glycero-3-phosphate + CTP + H(+) = a CDP-1,2-diacyl-sn-glycerol + diphosphate</text>
        <dbReference type="Rhea" id="RHEA:16229"/>
        <dbReference type="ChEBI" id="CHEBI:15378"/>
        <dbReference type="ChEBI" id="CHEBI:33019"/>
        <dbReference type="ChEBI" id="CHEBI:37563"/>
        <dbReference type="ChEBI" id="CHEBI:58332"/>
        <dbReference type="ChEBI" id="CHEBI:58608"/>
        <dbReference type="EC" id="2.7.7.41"/>
    </reaction>
</comment>
<feature type="transmembrane region" description="Helical" evidence="19">
    <location>
        <begin position="174"/>
        <end position="193"/>
    </location>
</feature>
<evidence type="ECO:0000256" key="13">
    <source>
        <dbReference type="ARBA" id="ARBA00022989"/>
    </source>
</evidence>
<proteinExistence type="inferred from homology"/>
<dbReference type="GO" id="GO:0016024">
    <property type="term" value="P:CDP-diacylglycerol biosynthetic process"/>
    <property type="evidence" value="ECO:0007669"/>
    <property type="project" value="UniProtKB-UniPathway"/>
</dbReference>
<name>A0A1H6BJV7_9GAMM</name>
<feature type="transmembrane region" description="Helical" evidence="19">
    <location>
        <begin position="107"/>
        <end position="126"/>
    </location>
</feature>
<evidence type="ECO:0000256" key="14">
    <source>
        <dbReference type="ARBA" id="ARBA00023098"/>
    </source>
</evidence>
<feature type="transmembrane region" description="Helical" evidence="19">
    <location>
        <begin position="132"/>
        <end position="153"/>
    </location>
</feature>
<dbReference type="GO" id="GO:0005886">
    <property type="term" value="C:plasma membrane"/>
    <property type="evidence" value="ECO:0007669"/>
    <property type="project" value="UniProtKB-SubCell"/>
</dbReference>
<evidence type="ECO:0000256" key="11">
    <source>
        <dbReference type="ARBA" id="ARBA00022692"/>
    </source>
</evidence>
<dbReference type="PANTHER" id="PTHR46382">
    <property type="entry name" value="PHOSPHATIDATE CYTIDYLYLTRANSFERASE"/>
    <property type="match status" value="1"/>
</dbReference>
<dbReference type="AlphaFoldDB" id="A0A1H6BJV7"/>
<dbReference type="EC" id="2.7.7.41" evidence="6 18"/>
<keyword evidence="15 19" id="KW-0472">Membrane</keyword>
<evidence type="ECO:0000256" key="18">
    <source>
        <dbReference type="RuleBase" id="RU003938"/>
    </source>
</evidence>
<evidence type="ECO:0000313" key="21">
    <source>
        <dbReference type="Proteomes" id="UP000236745"/>
    </source>
</evidence>
<evidence type="ECO:0000256" key="15">
    <source>
        <dbReference type="ARBA" id="ARBA00023136"/>
    </source>
</evidence>
<keyword evidence="14" id="KW-0443">Lipid metabolism</keyword>
<evidence type="ECO:0000256" key="12">
    <source>
        <dbReference type="ARBA" id="ARBA00022695"/>
    </source>
</evidence>
<keyword evidence="10 18" id="KW-0808">Transferase</keyword>
<dbReference type="EMBL" id="FNVQ01000002">
    <property type="protein sequence ID" value="SEG60647.1"/>
    <property type="molecule type" value="Genomic_DNA"/>
</dbReference>
<dbReference type="RefSeq" id="WP_104003775.1">
    <property type="nucleotide sequence ID" value="NZ_FNVQ01000002.1"/>
</dbReference>
<evidence type="ECO:0000256" key="7">
    <source>
        <dbReference type="ARBA" id="ARBA00019373"/>
    </source>
</evidence>
<evidence type="ECO:0000256" key="9">
    <source>
        <dbReference type="ARBA" id="ARBA00022516"/>
    </source>
</evidence>
<evidence type="ECO:0000313" key="20">
    <source>
        <dbReference type="EMBL" id="SEG60647.1"/>
    </source>
</evidence>
<dbReference type="Pfam" id="PF01148">
    <property type="entry name" value="CTP_transf_1"/>
    <property type="match status" value="1"/>
</dbReference>
<comment type="pathway">
    <text evidence="3 18">Phospholipid metabolism; CDP-diacylglycerol biosynthesis; CDP-diacylglycerol from sn-glycerol 3-phosphate: step 3/3.</text>
</comment>
<dbReference type="UniPathway" id="UPA00557">
    <property type="reaction ID" value="UER00614"/>
</dbReference>
<comment type="similarity">
    <text evidence="5 18">Belongs to the CDS family.</text>
</comment>
<keyword evidence="21" id="KW-1185">Reference proteome</keyword>
<feature type="transmembrane region" description="Helical" evidence="19">
    <location>
        <begin position="75"/>
        <end position="95"/>
    </location>
</feature>
<feature type="transmembrane region" description="Helical" evidence="19">
    <location>
        <begin position="6"/>
        <end position="39"/>
    </location>
</feature>
<dbReference type="OrthoDB" id="9799199at2"/>
<dbReference type="PROSITE" id="PS01315">
    <property type="entry name" value="CDS"/>
    <property type="match status" value="1"/>
</dbReference>
<evidence type="ECO:0000256" key="17">
    <source>
        <dbReference type="ARBA" id="ARBA00023264"/>
    </source>
</evidence>
<comment type="subcellular location">
    <subcellularLocation>
        <location evidence="2">Cell membrane</location>
        <topology evidence="2">Multi-pass membrane protein</topology>
    </subcellularLocation>
</comment>
<evidence type="ECO:0000256" key="4">
    <source>
        <dbReference type="ARBA" id="ARBA00005189"/>
    </source>
</evidence>
<sequence>MIKQRLITGVILAALVLLGVFYLSPLAFALCAAGVVALAAHEWGNFASLGVAGRWLYMLVCLAAVALLHFAASAIYTPVLVFAFLFWLFACYLVVSYPAKKLNCQKLKLLVGLVVIVPAWLALVLLKSMDQGTLALVMLMLLVWGADTGAYCAGKLLGKRKLIPSVSPGKTVEGLLGGLATSVVIGLVIGLWRELPATALVYLVALSVVTCLASVLGDLFESLFKRERGIKDSGRILPGHGGILDRIDSLTAAAPIFMLGLHWAPMF</sequence>
<keyword evidence="13 19" id="KW-1133">Transmembrane helix</keyword>
<reference evidence="20 21" key="1">
    <citation type="submission" date="2016-10" db="EMBL/GenBank/DDBJ databases">
        <authorList>
            <person name="de Groot N.N."/>
        </authorList>
    </citation>
    <scope>NUCLEOTIDE SEQUENCE [LARGE SCALE GENOMIC DNA]</scope>
    <source>
        <strain evidence="20 21">DSM 22012</strain>
    </source>
</reference>
<organism evidence="20 21">
    <name type="scientific">Marinobacterium lutimaris</name>
    <dbReference type="NCBI Taxonomy" id="568106"/>
    <lineage>
        <taxon>Bacteria</taxon>
        <taxon>Pseudomonadati</taxon>
        <taxon>Pseudomonadota</taxon>
        <taxon>Gammaproteobacteria</taxon>
        <taxon>Oceanospirillales</taxon>
        <taxon>Oceanospirillaceae</taxon>
        <taxon>Marinobacterium</taxon>
    </lineage>
</organism>
<keyword evidence="17" id="KW-1208">Phospholipid metabolism</keyword>
<evidence type="ECO:0000256" key="16">
    <source>
        <dbReference type="ARBA" id="ARBA00023209"/>
    </source>
</evidence>
<gene>
    <name evidence="20" type="ORF">SAMN05444390_102681</name>
</gene>
<keyword evidence="11 18" id="KW-0812">Transmembrane</keyword>